<name>F4P7F9_BATDJ</name>
<sequence>MSIDDKNEVLISSCIMAGSIQEESDRDGACDKGLLAHLDNMQIQVYITATLGITCAIALHNAMPSTIPTTALKNRDSMPIKSRPISTSIPQHPISIKKLRTLVNIQTVLTVLIQSGIHHYIFTPFTFNPHDMLFSSTSTDTLMSVPENELKDAHRVSVPSSQFLKHAWNHMALMQRSCRKGSTIEPCLPYRSIKVDQPNFKSIVVEPKSPMNVPTEPQYRTVETHGHSSTSCDDSNQHNATRVRSMNNPLQSNSASMILNDLTNTIAITSIRLGMVVVTAFFIL</sequence>
<proteinExistence type="predicted"/>
<protein>
    <submittedName>
        <fullName evidence="1">Uncharacterized protein</fullName>
    </submittedName>
</protein>
<dbReference type="GeneID" id="18239014"/>
<dbReference type="AlphaFoldDB" id="F4P7F9"/>
<dbReference type="RefSeq" id="XP_006680367.1">
    <property type="nucleotide sequence ID" value="XM_006680304.1"/>
</dbReference>
<dbReference type="HOGENOM" id="CLU_979992_0_0_1"/>
<evidence type="ECO:0000313" key="1">
    <source>
        <dbReference type="EMBL" id="EGF79123.1"/>
    </source>
</evidence>
<dbReference type="InParanoid" id="F4P7F9"/>
<reference evidence="1 2" key="1">
    <citation type="submission" date="2009-12" db="EMBL/GenBank/DDBJ databases">
        <title>The draft genome of Batrachochytrium dendrobatidis.</title>
        <authorList>
            <consortium name="US DOE Joint Genome Institute (JGI-PGF)"/>
            <person name="Kuo A."/>
            <person name="Salamov A."/>
            <person name="Schmutz J."/>
            <person name="Lucas S."/>
            <person name="Pitluck S."/>
            <person name="Rosenblum E."/>
            <person name="Stajich J."/>
            <person name="Eisen M."/>
            <person name="Grigoriev I.V."/>
        </authorList>
    </citation>
    <scope>NUCLEOTIDE SEQUENCE [LARGE SCALE GENOMIC DNA]</scope>
    <source>
        <strain evidence="2">JAM81 / FGSC 10211</strain>
    </source>
</reference>
<dbReference type="EMBL" id="GL882887">
    <property type="protein sequence ID" value="EGF79123.1"/>
    <property type="molecule type" value="Genomic_DNA"/>
</dbReference>
<organism evidence="1 2">
    <name type="scientific">Batrachochytrium dendrobatidis (strain JAM81 / FGSC 10211)</name>
    <name type="common">Frog chytrid fungus</name>
    <dbReference type="NCBI Taxonomy" id="684364"/>
    <lineage>
        <taxon>Eukaryota</taxon>
        <taxon>Fungi</taxon>
        <taxon>Fungi incertae sedis</taxon>
        <taxon>Chytridiomycota</taxon>
        <taxon>Chytridiomycota incertae sedis</taxon>
        <taxon>Chytridiomycetes</taxon>
        <taxon>Rhizophydiales</taxon>
        <taxon>Rhizophydiales incertae sedis</taxon>
        <taxon>Batrachochytrium</taxon>
    </lineage>
</organism>
<accession>F4P7F9</accession>
<keyword evidence="2" id="KW-1185">Reference proteome</keyword>
<evidence type="ECO:0000313" key="2">
    <source>
        <dbReference type="Proteomes" id="UP000007241"/>
    </source>
</evidence>
<gene>
    <name evidence="1" type="ORF">BATDEDRAFT_26365</name>
</gene>
<dbReference type="Proteomes" id="UP000007241">
    <property type="component" value="Unassembled WGS sequence"/>
</dbReference>